<evidence type="ECO:0008006" key="3">
    <source>
        <dbReference type="Google" id="ProtNLM"/>
    </source>
</evidence>
<protein>
    <recommendedName>
        <fullName evidence="3">DUF2802 domain-containing protein</fullName>
    </recommendedName>
</protein>
<reference evidence="1 2" key="1">
    <citation type="submission" date="2015-11" db="EMBL/GenBank/DDBJ databases">
        <title>Genomic analysis of 38 Legionella species identifies large and diverse effector repertoires.</title>
        <authorList>
            <person name="Burstein D."/>
            <person name="Amaro F."/>
            <person name="Zusman T."/>
            <person name="Lifshitz Z."/>
            <person name="Cohen O."/>
            <person name="Gilbert J.A."/>
            <person name="Pupko T."/>
            <person name="Shuman H.A."/>
            <person name="Segal G."/>
        </authorList>
    </citation>
    <scope>NUCLEOTIDE SEQUENCE [LARGE SCALE GENOMIC DNA]</scope>
    <source>
        <strain evidence="1 2">CDC#1442-AUS-E</strain>
    </source>
</reference>
<dbReference type="EMBL" id="LNYS01000024">
    <property type="protein sequence ID" value="KTD46159.1"/>
    <property type="molecule type" value="Genomic_DNA"/>
</dbReference>
<proteinExistence type="predicted"/>
<accession>A0A0W0XNS0</accession>
<dbReference type="InterPro" id="IPR021244">
    <property type="entry name" value="DUF2802"/>
</dbReference>
<evidence type="ECO:0000313" key="1">
    <source>
        <dbReference type="EMBL" id="KTD46159.1"/>
    </source>
</evidence>
<keyword evidence="2" id="KW-1185">Reference proteome</keyword>
<dbReference type="Pfam" id="PF10975">
    <property type="entry name" value="DUF2802"/>
    <property type="match status" value="1"/>
</dbReference>
<name>A0A0W0XNS0_9GAMM</name>
<evidence type="ECO:0000313" key="2">
    <source>
        <dbReference type="Proteomes" id="UP000054618"/>
    </source>
</evidence>
<dbReference type="RefSeq" id="WP_058508715.1">
    <property type="nucleotide sequence ID" value="NZ_CAAAIK010000012.1"/>
</dbReference>
<comment type="caution">
    <text evidence="1">The sequence shown here is derived from an EMBL/GenBank/DDBJ whole genome shotgun (WGS) entry which is preliminary data.</text>
</comment>
<sequence length="134" mass="15068">MMLIISCGLIICGLLALFVMKQRKEMKSLSLKLSQLSKSVERYQSEQTALVNADLVFAKQLTDLNRQLGSIDSQVNMIENKRNNDGGYQHALRILQMGGDKAEIIDNCHLSNAEAELLMNLHAYREAIKTSEKI</sequence>
<organism evidence="1 2">
    <name type="scientific">Legionella quinlivanii</name>
    <dbReference type="NCBI Taxonomy" id="45073"/>
    <lineage>
        <taxon>Bacteria</taxon>
        <taxon>Pseudomonadati</taxon>
        <taxon>Pseudomonadota</taxon>
        <taxon>Gammaproteobacteria</taxon>
        <taxon>Legionellales</taxon>
        <taxon>Legionellaceae</taxon>
        <taxon>Legionella</taxon>
    </lineage>
</organism>
<dbReference type="PATRIC" id="fig|45073.5.peg.2814"/>
<dbReference type="STRING" id="45073.Lqui_2649"/>
<dbReference type="AlphaFoldDB" id="A0A0W0XNS0"/>
<gene>
    <name evidence="1" type="ORF">Lqui_2649</name>
</gene>
<dbReference type="Proteomes" id="UP000054618">
    <property type="component" value="Unassembled WGS sequence"/>
</dbReference>